<dbReference type="PANTHER" id="PTHR21600">
    <property type="entry name" value="MITOCHONDRIAL RNA PSEUDOURIDINE SYNTHASE"/>
    <property type="match status" value="1"/>
</dbReference>
<dbReference type="AlphaFoldDB" id="A0A2M8QEW9"/>
<gene>
    <name evidence="6" type="ORF">CUN48_04075</name>
</gene>
<dbReference type="PROSITE" id="PS01129">
    <property type="entry name" value="PSI_RLU"/>
    <property type="match status" value="1"/>
</dbReference>
<comment type="function">
    <text evidence="4">Responsible for synthesis of pseudouridine from uracil.</text>
</comment>
<sequence length="243" mass="27189">MRSLRPHRIQVLCADNHLVAVNKPAGVTTAHDAARPDEPDLRALLEARFGRLWLVHRLDRDTSGVIIFARNEPAHRALSEQFEGRAVTKLYHALLVGNPSWTERTADAPLRVDGDRRHRTVVDIARGKPSVTHFRVLQRLKRYVLVEAMPETGRAHQIRVHAALLGHPIAADDLYGDGKPVFLSQLKPDYRWNSAEEIPLIGRTALHARRLKLTHPVTGEALDLLAPYAKDFNAAVSQLAKLA</sequence>
<accession>A0A2M8QEW9</accession>
<dbReference type="GO" id="GO:0000455">
    <property type="term" value="P:enzyme-directed rRNA pseudouridine synthesis"/>
    <property type="evidence" value="ECO:0007669"/>
    <property type="project" value="TreeGrafter"/>
</dbReference>
<dbReference type="GO" id="GO:0009982">
    <property type="term" value="F:pseudouridine synthase activity"/>
    <property type="evidence" value="ECO:0007669"/>
    <property type="project" value="InterPro"/>
</dbReference>
<dbReference type="GO" id="GO:0140098">
    <property type="term" value="F:catalytic activity, acting on RNA"/>
    <property type="evidence" value="ECO:0007669"/>
    <property type="project" value="UniProtKB-ARBA"/>
</dbReference>
<protein>
    <recommendedName>
        <fullName evidence="4">Pseudouridine synthase</fullName>
        <ecNumber evidence="4">5.4.99.-</ecNumber>
    </recommendedName>
</protein>
<dbReference type="Gene3D" id="3.30.2350.10">
    <property type="entry name" value="Pseudouridine synthase"/>
    <property type="match status" value="1"/>
</dbReference>
<dbReference type="NCBIfam" id="TIGR00005">
    <property type="entry name" value="rluA_subfam"/>
    <property type="match status" value="1"/>
</dbReference>
<evidence type="ECO:0000259" key="5">
    <source>
        <dbReference type="Pfam" id="PF00849"/>
    </source>
</evidence>
<evidence type="ECO:0000256" key="4">
    <source>
        <dbReference type="RuleBase" id="RU362028"/>
    </source>
</evidence>
<evidence type="ECO:0000313" key="6">
    <source>
        <dbReference type="EMBL" id="PJF48349.1"/>
    </source>
</evidence>
<feature type="domain" description="Pseudouridine synthase RsuA/RluA-like" evidence="5">
    <location>
        <begin position="17"/>
        <end position="163"/>
    </location>
</feature>
<dbReference type="Proteomes" id="UP000230790">
    <property type="component" value="Unassembled WGS sequence"/>
</dbReference>
<dbReference type="CDD" id="cd02869">
    <property type="entry name" value="PseudoU_synth_RluA_like"/>
    <property type="match status" value="1"/>
</dbReference>
<dbReference type="PANTHER" id="PTHR21600:SF87">
    <property type="entry name" value="RNA PSEUDOURIDYLATE SYNTHASE DOMAIN-CONTAINING PROTEIN 1"/>
    <property type="match status" value="1"/>
</dbReference>
<evidence type="ECO:0000256" key="2">
    <source>
        <dbReference type="ARBA" id="ARBA00010876"/>
    </source>
</evidence>
<dbReference type="InterPro" id="IPR006224">
    <property type="entry name" value="PsdUridine_synth_RluA-like_CS"/>
</dbReference>
<comment type="similarity">
    <text evidence="2 4">Belongs to the pseudouridine synthase RluA family.</text>
</comment>
<dbReference type="InterPro" id="IPR050188">
    <property type="entry name" value="RluA_PseudoU_synthase"/>
</dbReference>
<name>A0A2M8QEW9_9CHLR</name>
<proteinExistence type="inferred from homology"/>
<evidence type="ECO:0000256" key="3">
    <source>
        <dbReference type="PIRSR" id="PIRSR606225-1"/>
    </source>
</evidence>
<evidence type="ECO:0000313" key="7">
    <source>
        <dbReference type="Proteomes" id="UP000230790"/>
    </source>
</evidence>
<evidence type="ECO:0000256" key="1">
    <source>
        <dbReference type="ARBA" id="ARBA00000073"/>
    </source>
</evidence>
<keyword evidence="4" id="KW-0413">Isomerase</keyword>
<comment type="catalytic activity">
    <reaction evidence="1 4">
        <text>a uridine in RNA = a pseudouridine in RNA</text>
        <dbReference type="Rhea" id="RHEA:48348"/>
        <dbReference type="Rhea" id="RHEA-COMP:12068"/>
        <dbReference type="Rhea" id="RHEA-COMP:12069"/>
        <dbReference type="ChEBI" id="CHEBI:65314"/>
        <dbReference type="ChEBI" id="CHEBI:65315"/>
    </reaction>
</comment>
<dbReference type="InterPro" id="IPR020103">
    <property type="entry name" value="PsdUridine_synth_cat_dom_sf"/>
</dbReference>
<dbReference type="Pfam" id="PF00849">
    <property type="entry name" value="PseudoU_synth_2"/>
    <property type="match status" value="1"/>
</dbReference>
<dbReference type="EMBL" id="PGTN01000017">
    <property type="protein sequence ID" value="PJF48349.1"/>
    <property type="molecule type" value="Genomic_DNA"/>
</dbReference>
<dbReference type="EC" id="5.4.99.-" evidence="4"/>
<comment type="caution">
    <text evidence="6">The sequence shown here is derived from an EMBL/GenBank/DDBJ whole genome shotgun (WGS) entry which is preliminary data.</text>
</comment>
<feature type="active site" evidence="3">
    <location>
        <position position="59"/>
    </location>
</feature>
<dbReference type="GO" id="GO:0003723">
    <property type="term" value="F:RNA binding"/>
    <property type="evidence" value="ECO:0007669"/>
    <property type="project" value="InterPro"/>
</dbReference>
<organism evidence="6 7">
    <name type="scientific">Candidatus Thermofonsia Clade 3 bacterium</name>
    <dbReference type="NCBI Taxonomy" id="2364212"/>
    <lineage>
        <taxon>Bacteria</taxon>
        <taxon>Bacillati</taxon>
        <taxon>Chloroflexota</taxon>
        <taxon>Candidatus Thermofontia</taxon>
        <taxon>Candidatus Thermofonsia Clade 3</taxon>
    </lineage>
</organism>
<dbReference type="InterPro" id="IPR006145">
    <property type="entry name" value="PsdUridine_synth_RsuA/RluA"/>
</dbReference>
<dbReference type="SUPFAM" id="SSF55120">
    <property type="entry name" value="Pseudouridine synthase"/>
    <property type="match status" value="1"/>
</dbReference>
<reference evidence="6 7" key="1">
    <citation type="submission" date="2017-11" db="EMBL/GenBank/DDBJ databases">
        <title>Evolution of Phototrophy in the Chloroflexi Phylum Driven by Horizontal Gene Transfer.</title>
        <authorList>
            <person name="Ward L.M."/>
            <person name="Hemp J."/>
            <person name="Shih P.M."/>
            <person name="Mcglynn S.E."/>
            <person name="Fischer W."/>
        </authorList>
    </citation>
    <scope>NUCLEOTIDE SEQUENCE [LARGE SCALE GENOMIC DNA]</scope>
    <source>
        <strain evidence="6">JP3_7</strain>
    </source>
</reference>
<dbReference type="InterPro" id="IPR006225">
    <property type="entry name" value="PsdUridine_synth_RluC/D"/>
</dbReference>